<keyword evidence="4" id="KW-1185">Reference proteome</keyword>
<dbReference type="GO" id="GO:0008104">
    <property type="term" value="P:intracellular protein localization"/>
    <property type="evidence" value="ECO:0007669"/>
    <property type="project" value="TreeGrafter"/>
</dbReference>
<dbReference type="GO" id="GO:0005829">
    <property type="term" value="C:cytosol"/>
    <property type="evidence" value="ECO:0007669"/>
    <property type="project" value="TreeGrafter"/>
</dbReference>
<gene>
    <name evidence="3" type="ORF">M0811_10125</name>
</gene>
<dbReference type="Pfam" id="PF13385">
    <property type="entry name" value="Laminin_G_3"/>
    <property type="match status" value="1"/>
</dbReference>
<dbReference type="Pfam" id="PF15787">
    <property type="entry name" value="DUF4704"/>
    <property type="match status" value="1"/>
</dbReference>
<dbReference type="EMBL" id="JAPDFW010000086">
    <property type="protein sequence ID" value="KAJ5071716.1"/>
    <property type="molecule type" value="Genomic_DNA"/>
</dbReference>
<feature type="domain" description="DUF4704" evidence="1">
    <location>
        <begin position="898"/>
        <end position="1023"/>
    </location>
</feature>
<name>A0A9Q0LFF5_ANAIG</name>
<dbReference type="SUPFAM" id="SSF49899">
    <property type="entry name" value="Concanavalin A-like lectins/glucanases"/>
    <property type="match status" value="1"/>
</dbReference>
<comment type="caution">
    <text evidence="3">The sequence shown here is derived from an EMBL/GenBank/DDBJ whole genome shotgun (WGS) entry which is preliminary data.</text>
</comment>
<dbReference type="PANTHER" id="PTHR13743:SF112">
    <property type="entry name" value="BEACH DOMAIN-CONTAINING PROTEIN"/>
    <property type="match status" value="1"/>
</dbReference>
<proteinExistence type="predicted"/>
<feature type="domain" description="Neurobeachin alpha-solenoid region" evidence="2">
    <location>
        <begin position="251"/>
        <end position="624"/>
    </location>
</feature>
<dbReference type="Gene3D" id="2.60.120.200">
    <property type="match status" value="1"/>
</dbReference>
<dbReference type="PANTHER" id="PTHR13743">
    <property type="entry name" value="BEIGE/BEACH-RELATED"/>
    <property type="match status" value="1"/>
</dbReference>
<dbReference type="Proteomes" id="UP001149090">
    <property type="component" value="Unassembled WGS sequence"/>
</dbReference>
<dbReference type="InterPro" id="IPR046852">
    <property type="entry name" value="Neurobeachin_a-sol"/>
</dbReference>
<dbReference type="InterPro" id="IPR031570">
    <property type="entry name" value="NBEA/BDCP_DUF4704"/>
</dbReference>
<dbReference type="Pfam" id="PF20425">
    <property type="entry name" value="Neurobeachin"/>
    <property type="match status" value="1"/>
</dbReference>
<sequence length="1027" mass="120350">MKKKEIPLIDFSQIQNKYNIIEMKFPLPEISSIILNTKLEEFFEELTTLCKTSLLLFINKSNNDKISLENEITPQNQSKIKFDQKISNLPKSCLYTKLIEICLEIFNNDSNEKSQNENSRNYILKENPGLQLYILKFFQILFEISKDPIFSNKFFWKNLFNKYFLFYFNENFKSYEDVPQTFKILRNYLFYFAFSVSYKLVSFTPNQITQLINIAYNNKSNINLIYHIFSTIYEFFDLQKDLKPLQNLESKTFEKFCDLVFHLHQIHTKNWENSKEKFENKHQLWDFIKLRYLSLQIFSSFVFMIPEIFQNKFSNNYIINNSSTVATLLNLVNENQTKDFSFTLIHKLFSFVNKNNFKKFEVLSCAILTKILEIQQKIEVQVEKNEQVKENINSIREILQLLTDIISSYGLNLQKLFVEMEIYNFLKQVFGDPLLLSSLIKNILLLLLAIFKNCPVNIATFKKQFGFKKLRKYIMQINQDLIDSEVCEIILDIMVNNGKFDINKNFLIENEDSALFLLQLFSKSNQDIFCQILDIFFQICEQSILNRSACSSSGFISFLIKFITKISDSPKSMEIQEKIIRLIEIISSLRITTNELKLIFSHLKSLPGNFRPPRSSLILSIINKITQKTEQFPRSFFNFSGESSFLRLSSVPQSIFKRGYSFVTWFRLGDLFRTKHPQMDEIYKPRIFSFMSKEKEGFELFFNNIIYPTNDGSNEDEKSEVQFKLSFVIHLPSKNVIKAQKEIRLQIRKWYFIALTHKNKASSLGKFVIYINGKVAYSSHNIKYPSFSGLRYNHIGSDPFGKNCFCGQMSSIYLFNEELSKPQIEGIYSLSPNYFLSFSEAEWIINSSKIVSKEDFLDGSLQSKLFMSLRSQAVNKDQFIDKNERNNVKAQFINVSQGTTSIIHDVIYRSNGISVLFPLIIQSDQPLGSQQNIEIFKTQENYKNLIDYSIDPEISNQIFNIIKNVLIQSPANQQGMIRSHGFMILSHLYQHIHASHITENLIISIQEIITQINNPILIKDMIHNFPS</sequence>
<organism evidence="3 4">
    <name type="scientific">Anaeramoeba ignava</name>
    <name type="common">Anaerobic marine amoeba</name>
    <dbReference type="NCBI Taxonomy" id="1746090"/>
    <lineage>
        <taxon>Eukaryota</taxon>
        <taxon>Metamonada</taxon>
        <taxon>Anaeramoebidae</taxon>
        <taxon>Anaeramoeba</taxon>
    </lineage>
</organism>
<evidence type="ECO:0000313" key="4">
    <source>
        <dbReference type="Proteomes" id="UP001149090"/>
    </source>
</evidence>
<evidence type="ECO:0000313" key="3">
    <source>
        <dbReference type="EMBL" id="KAJ5071716.1"/>
    </source>
</evidence>
<evidence type="ECO:0000259" key="2">
    <source>
        <dbReference type="Pfam" id="PF20425"/>
    </source>
</evidence>
<dbReference type="OrthoDB" id="26681at2759"/>
<dbReference type="InterPro" id="IPR050865">
    <property type="entry name" value="BEACH_Domain"/>
</dbReference>
<dbReference type="SUPFAM" id="SSF48371">
    <property type="entry name" value="ARM repeat"/>
    <property type="match status" value="1"/>
</dbReference>
<dbReference type="GO" id="GO:0016020">
    <property type="term" value="C:membrane"/>
    <property type="evidence" value="ECO:0007669"/>
    <property type="project" value="TreeGrafter"/>
</dbReference>
<dbReference type="AlphaFoldDB" id="A0A9Q0LFF5"/>
<dbReference type="InterPro" id="IPR016024">
    <property type="entry name" value="ARM-type_fold"/>
</dbReference>
<dbReference type="InterPro" id="IPR013320">
    <property type="entry name" value="ConA-like_dom_sf"/>
</dbReference>
<reference evidence="3" key="1">
    <citation type="submission" date="2022-10" db="EMBL/GenBank/DDBJ databases">
        <title>Novel sulphate-reducing endosymbionts in the free-living metamonad Anaeramoeba.</title>
        <authorList>
            <person name="Jerlstrom-Hultqvist J."/>
            <person name="Cepicka I."/>
            <person name="Gallot-Lavallee L."/>
            <person name="Salas-Leiva D."/>
            <person name="Curtis B.A."/>
            <person name="Zahonova K."/>
            <person name="Pipaliya S."/>
            <person name="Dacks J."/>
            <person name="Roger A.J."/>
        </authorList>
    </citation>
    <scope>NUCLEOTIDE SEQUENCE</scope>
    <source>
        <strain evidence="3">BMAN</strain>
    </source>
</reference>
<dbReference type="GO" id="GO:0019901">
    <property type="term" value="F:protein kinase binding"/>
    <property type="evidence" value="ECO:0007669"/>
    <property type="project" value="TreeGrafter"/>
</dbReference>
<evidence type="ECO:0000259" key="1">
    <source>
        <dbReference type="Pfam" id="PF15787"/>
    </source>
</evidence>
<accession>A0A9Q0LFF5</accession>
<protein>
    <submittedName>
        <fullName evidence="3">Beach domain-containing protein lvsc</fullName>
    </submittedName>
</protein>